<keyword evidence="9" id="KW-1185">Reference proteome</keyword>
<dbReference type="SUPFAM" id="SSF52172">
    <property type="entry name" value="CheY-like"/>
    <property type="match status" value="1"/>
</dbReference>
<keyword evidence="5" id="KW-0539">Nucleus</keyword>
<evidence type="ECO:0000313" key="9">
    <source>
        <dbReference type="Proteomes" id="UP000694864"/>
    </source>
</evidence>
<feature type="compositionally biased region" description="Basic and acidic residues" evidence="7">
    <location>
        <begin position="320"/>
        <end position="337"/>
    </location>
</feature>
<keyword evidence="3" id="KW-0805">Transcription regulation</keyword>
<comment type="subcellular location">
    <subcellularLocation>
        <location evidence="1">Nucleus</location>
    </subcellularLocation>
</comment>
<feature type="domain" description="Response regulatory" evidence="8">
    <location>
        <begin position="85"/>
        <end position="203"/>
    </location>
</feature>
<dbReference type="GeneID" id="104737803"/>
<evidence type="ECO:0000256" key="6">
    <source>
        <dbReference type="PROSITE-ProRule" id="PRU00169"/>
    </source>
</evidence>
<accession>A0ABM0VHV0</accession>
<evidence type="ECO:0000256" key="3">
    <source>
        <dbReference type="ARBA" id="ARBA00023015"/>
    </source>
</evidence>
<organism evidence="9 10">
    <name type="scientific">Camelina sativa</name>
    <name type="common">False flax</name>
    <name type="synonym">Myagrum sativum</name>
    <dbReference type="NCBI Taxonomy" id="90675"/>
    <lineage>
        <taxon>Eukaryota</taxon>
        <taxon>Viridiplantae</taxon>
        <taxon>Streptophyta</taxon>
        <taxon>Embryophyta</taxon>
        <taxon>Tracheophyta</taxon>
        <taxon>Spermatophyta</taxon>
        <taxon>Magnoliopsida</taxon>
        <taxon>eudicotyledons</taxon>
        <taxon>Gunneridae</taxon>
        <taxon>Pentapetalae</taxon>
        <taxon>rosids</taxon>
        <taxon>malvids</taxon>
        <taxon>Brassicales</taxon>
        <taxon>Brassicaceae</taxon>
        <taxon>Camelineae</taxon>
        <taxon>Camelina</taxon>
    </lineage>
</organism>
<evidence type="ECO:0000256" key="4">
    <source>
        <dbReference type="ARBA" id="ARBA00023163"/>
    </source>
</evidence>
<evidence type="ECO:0000313" key="10">
    <source>
        <dbReference type="RefSeq" id="XP_010456366.1"/>
    </source>
</evidence>
<sequence>MNVNKEGEGSRYPITDRNTGDTKFDRVESRTEKQSEEDKVNGITMDVRNGSPGAGQGSAGLQIPLSQQTSATVCWERFLHVRTIRVLLVENDDCTRYIVTALLRNCSYEVVEASNGIQAWKVLEDLNNHIDIVLTEVIMPYLSGIGLLCKILNHKSRRNIPVIMMSSHDSMGLVFKCLSKGAVDFLVKPIRKNELKILWQHVWRRCQSSSGSGNESGTHQTQKSVKSKSIKKSDHDSGSSGENENGSIGLNASDGSSDGSGAQIDFDNTPFTQSSWTKKAVEVDDSPRAVSLWDRVDSTCAQVVHSNLEVPSNQLVAAPADKETQEQDENFGRERKL</sequence>
<evidence type="ECO:0000259" key="8">
    <source>
        <dbReference type="PROSITE" id="PS50110"/>
    </source>
</evidence>
<evidence type="ECO:0000256" key="2">
    <source>
        <dbReference type="ARBA" id="ARBA00023012"/>
    </source>
</evidence>
<feature type="compositionally biased region" description="Basic and acidic residues" evidence="7">
    <location>
        <begin position="18"/>
        <end position="40"/>
    </location>
</feature>
<feature type="region of interest" description="Disordered" evidence="7">
    <location>
        <begin position="314"/>
        <end position="337"/>
    </location>
</feature>
<feature type="compositionally biased region" description="Low complexity" evidence="7">
    <location>
        <begin position="238"/>
        <end position="261"/>
    </location>
</feature>
<dbReference type="PANTHER" id="PTHR43874:SF125">
    <property type="entry name" value="TWO-COMPONENT RESPONSE REGULATOR-LIKE APRR7"/>
    <property type="match status" value="1"/>
</dbReference>
<dbReference type="InterPro" id="IPR011006">
    <property type="entry name" value="CheY-like_superfamily"/>
</dbReference>
<reference evidence="9" key="1">
    <citation type="journal article" date="2014" name="Nat. Commun.">
        <title>The emerging biofuel crop Camelina sativa retains a highly undifferentiated hexaploid genome structure.</title>
        <authorList>
            <person name="Kagale S."/>
            <person name="Koh C."/>
            <person name="Nixon J."/>
            <person name="Bollina V."/>
            <person name="Clarke W.E."/>
            <person name="Tuteja R."/>
            <person name="Spillane C."/>
            <person name="Robinson S.J."/>
            <person name="Links M.G."/>
            <person name="Clarke C."/>
            <person name="Higgins E.E."/>
            <person name="Huebert T."/>
            <person name="Sharpe A.G."/>
            <person name="Parkin I.A."/>
        </authorList>
    </citation>
    <scope>NUCLEOTIDE SEQUENCE [LARGE SCALE GENOMIC DNA]</scope>
    <source>
        <strain evidence="9">cv. DH55</strain>
    </source>
</reference>
<evidence type="ECO:0000256" key="7">
    <source>
        <dbReference type="SAM" id="MobiDB-lite"/>
    </source>
</evidence>
<name>A0ABM0VHV0_CAMSA</name>
<gene>
    <name evidence="10" type="primary">LOC104737803</name>
</gene>
<dbReference type="Proteomes" id="UP000694864">
    <property type="component" value="Chromosome 13"/>
</dbReference>
<dbReference type="Gene3D" id="3.40.50.2300">
    <property type="match status" value="1"/>
</dbReference>
<dbReference type="CDD" id="cd17582">
    <property type="entry name" value="psREC_PRR"/>
    <property type="match status" value="1"/>
</dbReference>
<comment type="caution">
    <text evidence="6">Lacks conserved residue(s) required for the propagation of feature annotation.</text>
</comment>
<evidence type="ECO:0000256" key="5">
    <source>
        <dbReference type="ARBA" id="ARBA00023242"/>
    </source>
</evidence>
<feature type="region of interest" description="Disordered" evidence="7">
    <location>
        <begin position="1"/>
        <end position="43"/>
    </location>
</feature>
<dbReference type="SMART" id="SM00448">
    <property type="entry name" value="REC"/>
    <property type="match status" value="1"/>
</dbReference>
<proteinExistence type="predicted"/>
<dbReference type="PROSITE" id="PS50110">
    <property type="entry name" value="RESPONSE_REGULATORY"/>
    <property type="match status" value="1"/>
</dbReference>
<protein>
    <submittedName>
        <fullName evidence="10">Two-component response regulator-like APRR7</fullName>
    </submittedName>
</protein>
<dbReference type="Pfam" id="PF00072">
    <property type="entry name" value="Response_reg"/>
    <property type="match status" value="1"/>
</dbReference>
<dbReference type="InterPro" id="IPR001789">
    <property type="entry name" value="Sig_transdc_resp-reg_receiver"/>
</dbReference>
<reference evidence="10" key="2">
    <citation type="submission" date="2025-08" db="UniProtKB">
        <authorList>
            <consortium name="RefSeq"/>
        </authorList>
    </citation>
    <scope>IDENTIFICATION</scope>
    <source>
        <tissue evidence="10">Leaf</tissue>
    </source>
</reference>
<feature type="compositionally biased region" description="Polar residues" evidence="7">
    <location>
        <begin position="209"/>
        <end position="222"/>
    </location>
</feature>
<keyword evidence="2" id="KW-0902">Two-component regulatory system</keyword>
<dbReference type="RefSeq" id="XP_010456366.1">
    <property type="nucleotide sequence ID" value="XM_010458064.1"/>
</dbReference>
<keyword evidence="4" id="KW-0804">Transcription</keyword>
<evidence type="ECO:0000256" key="1">
    <source>
        <dbReference type="ARBA" id="ARBA00004123"/>
    </source>
</evidence>
<dbReference type="InterPro" id="IPR045279">
    <property type="entry name" value="ARR-like"/>
</dbReference>
<feature type="region of interest" description="Disordered" evidence="7">
    <location>
        <begin position="209"/>
        <end position="269"/>
    </location>
</feature>
<dbReference type="PANTHER" id="PTHR43874">
    <property type="entry name" value="TWO-COMPONENT RESPONSE REGULATOR"/>
    <property type="match status" value="1"/>
</dbReference>